<keyword evidence="2" id="KW-1185">Reference proteome</keyword>
<name>A0A2K2G456_9SPHN</name>
<dbReference type="EMBL" id="LYMM01000022">
    <property type="protein sequence ID" value="PNU05816.1"/>
    <property type="molecule type" value="Genomic_DNA"/>
</dbReference>
<dbReference type="OrthoDB" id="9943514at2"/>
<evidence type="ECO:0000313" key="1">
    <source>
        <dbReference type="EMBL" id="PNU05816.1"/>
    </source>
</evidence>
<sequence length="82" mass="8294">MGKIVKGIGKFLVGGVVGGLLGLGGKAKTPQAMATPTRDDALEQIQDEDELRRRKGAASDILNGSTGAQAAISSVGRFVPGS</sequence>
<protein>
    <submittedName>
        <fullName evidence="1">Uncharacterized protein</fullName>
    </submittedName>
</protein>
<gene>
    <name evidence="1" type="ORF">A8V01_14720</name>
</gene>
<dbReference type="AlphaFoldDB" id="A0A2K2G456"/>
<comment type="caution">
    <text evidence="1">The sequence shown here is derived from an EMBL/GenBank/DDBJ whole genome shotgun (WGS) entry which is preliminary data.</text>
</comment>
<organism evidence="1 2">
    <name type="scientific">Novosphingobium guangzhouense</name>
    <dbReference type="NCBI Taxonomy" id="1850347"/>
    <lineage>
        <taxon>Bacteria</taxon>
        <taxon>Pseudomonadati</taxon>
        <taxon>Pseudomonadota</taxon>
        <taxon>Alphaproteobacteria</taxon>
        <taxon>Sphingomonadales</taxon>
        <taxon>Sphingomonadaceae</taxon>
        <taxon>Novosphingobium</taxon>
    </lineage>
</organism>
<reference evidence="1 2" key="1">
    <citation type="submission" date="2016-05" db="EMBL/GenBank/DDBJ databases">
        <title>Complete genome sequence of Novosphingobium guangzhouense SA925(T).</title>
        <authorList>
            <person name="Sha S."/>
        </authorList>
    </citation>
    <scope>NUCLEOTIDE SEQUENCE [LARGE SCALE GENOMIC DNA]</scope>
    <source>
        <strain evidence="1 2">SA925</strain>
    </source>
</reference>
<evidence type="ECO:0000313" key="2">
    <source>
        <dbReference type="Proteomes" id="UP000236327"/>
    </source>
</evidence>
<dbReference type="RefSeq" id="WP_103095022.1">
    <property type="nucleotide sequence ID" value="NZ_LYMM01000022.1"/>
</dbReference>
<accession>A0A2K2G456</accession>
<dbReference type="Proteomes" id="UP000236327">
    <property type="component" value="Unassembled WGS sequence"/>
</dbReference>
<proteinExistence type="predicted"/>